<feature type="domain" description="HTH tetR-type" evidence="3">
    <location>
        <begin position="3"/>
        <end position="63"/>
    </location>
</feature>
<dbReference type="InterPro" id="IPR041673">
    <property type="entry name" value="TetR_C_23"/>
</dbReference>
<evidence type="ECO:0000256" key="2">
    <source>
        <dbReference type="PROSITE-ProRule" id="PRU00335"/>
    </source>
</evidence>
<dbReference type="SUPFAM" id="SSF48498">
    <property type="entry name" value="Tetracyclin repressor-like, C-terminal domain"/>
    <property type="match status" value="1"/>
</dbReference>
<proteinExistence type="predicted"/>
<dbReference type="InterPro" id="IPR001647">
    <property type="entry name" value="HTH_TetR"/>
</dbReference>
<dbReference type="Pfam" id="PF17931">
    <property type="entry name" value="TetR_C_23"/>
    <property type="match status" value="1"/>
</dbReference>
<dbReference type="Proteomes" id="UP000283374">
    <property type="component" value="Unassembled WGS sequence"/>
</dbReference>
<dbReference type="PANTHER" id="PTHR30055">
    <property type="entry name" value="HTH-TYPE TRANSCRIPTIONAL REGULATOR RUTR"/>
    <property type="match status" value="1"/>
</dbReference>
<feature type="DNA-binding region" description="H-T-H motif" evidence="2">
    <location>
        <begin position="26"/>
        <end position="45"/>
    </location>
</feature>
<dbReference type="PANTHER" id="PTHR30055:SF146">
    <property type="entry name" value="HTH-TYPE TRANSCRIPTIONAL DUAL REGULATOR CECR"/>
    <property type="match status" value="1"/>
</dbReference>
<dbReference type="InterPro" id="IPR009057">
    <property type="entry name" value="Homeodomain-like_sf"/>
</dbReference>
<evidence type="ECO:0000313" key="5">
    <source>
        <dbReference type="Proteomes" id="UP000283374"/>
    </source>
</evidence>
<evidence type="ECO:0000259" key="3">
    <source>
        <dbReference type="PROSITE" id="PS50977"/>
    </source>
</evidence>
<comment type="caution">
    <text evidence="4">The sequence shown here is derived from an EMBL/GenBank/DDBJ whole genome shotgun (WGS) entry which is preliminary data.</text>
</comment>
<keyword evidence="1 2" id="KW-0238">DNA-binding</keyword>
<evidence type="ECO:0000313" key="4">
    <source>
        <dbReference type="EMBL" id="RHA38095.1"/>
    </source>
</evidence>
<dbReference type="OrthoDB" id="116659at2"/>
<dbReference type="InterPro" id="IPR023772">
    <property type="entry name" value="DNA-bd_HTH_TetR-type_CS"/>
</dbReference>
<organism evidence="4 5">
    <name type="scientific">Cellulomonas rhizosphaerae</name>
    <dbReference type="NCBI Taxonomy" id="2293719"/>
    <lineage>
        <taxon>Bacteria</taxon>
        <taxon>Bacillati</taxon>
        <taxon>Actinomycetota</taxon>
        <taxon>Actinomycetes</taxon>
        <taxon>Micrococcales</taxon>
        <taxon>Cellulomonadaceae</taxon>
        <taxon>Cellulomonas</taxon>
    </lineage>
</organism>
<dbReference type="InterPro" id="IPR036271">
    <property type="entry name" value="Tet_transcr_reg_TetR-rel_C_sf"/>
</dbReference>
<dbReference type="SUPFAM" id="SSF46689">
    <property type="entry name" value="Homeodomain-like"/>
    <property type="match status" value="1"/>
</dbReference>
<protein>
    <submittedName>
        <fullName evidence="4">TetR/AcrR family transcriptional regulator</fullName>
    </submittedName>
</protein>
<dbReference type="GO" id="GO:0000976">
    <property type="term" value="F:transcription cis-regulatory region binding"/>
    <property type="evidence" value="ECO:0007669"/>
    <property type="project" value="TreeGrafter"/>
</dbReference>
<name>A0A413RII9_9CELL</name>
<dbReference type="PRINTS" id="PR00455">
    <property type="entry name" value="HTHTETR"/>
</dbReference>
<dbReference type="GO" id="GO:0003700">
    <property type="term" value="F:DNA-binding transcription factor activity"/>
    <property type="evidence" value="ECO:0007669"/>
    <property type="project" value="TreeGrafter"/>
</dbReference>
<accession>A0A413RII9</accession>
<dbReference type="Pfam" id="PF00440">
    <property type="entry name" value="TetR_N"/>
    <property type="match status" value="1"/>
</dbReference>
<reference evidence="4 5" key="1">
    <citation type="submission" date="2018-08" db="EMBL/GenBank/DDBJ databases">
        <title>Cellulomonas rhizosphaerae sp. nov., a novel actinomycete isolated from soil.</title>
        <authorList>
            <person name="Tian Y."/>
        </authorList>
    </citation>
    <scope>NUCLEOTIDE SEQUENCE [LARGE SCALE GENOMIC DNA]</scope>
    <source>
        <strain evidence="4 5">NEAU-TCZ24</strain>
    </source>
</reference>
<evidence type="ECO:0000256" key="1">
    <source>
        <dbReference type="ARBA" id="ARBA00023125"/>
    </source>
</evidence>
<dbReference type="EMBL" id="QWKP01000217">
    <property type="protein sequence ID" value="RHA38095.1"/>
    <property type="molecule type" value="Genomic_DNA"/>
</dbReference>
<dbReference type="AlphaFoldDB" id="A0A413RII9"/>
<dbReference type="RefSeq" id="WP_118768270.1">
    <property type="nucleotide sequence ID" value="NZ_QWKP01000217.1"/>
</dbReference>
<dbReference type="InterPro" id="IPR050109">
    <property type="entry name" value="HTH-type_TetR-like_transc_reg"/>
</dbReference>
<dbReference type="Gene3D" id="1.10.357.10">
    <property type="entry name" value="Tetracycline Repressor, domain 2"/>
    <property type="match status" value="1"/>
</dbReference>
<dbReference type="PROSITE" id="PS50977">
    <property type="entry name" value="HTH_TETR_2"/>
    <property type="match status" value="1"/>
</dbReference>
<keyword evidence="5" id="KW-1185">Reference proteome</keyword>
<dbReference type="PROSITE" id="PS01081">
    <property type="entry name" value="HTH_TETR_1"/>
    <property type="match status" value="1"/>
</dbReference>
<gene>
    <name evidence="4" type="ORF">D1825_15260</name>
</gene>
<sequence>MTADTRELVRSTALRLFRERGYAKTTMRAIAQEAGLATGLAHYYFPTKDHLVQELYLDVNLEHARAAQAVLDGGGDLTARFRAVLHASVDAFSEYHGFGAEFVTVAIRPGSAASPFSEDSEGARSMGLHLYEQVVAGADPAVPAHLRAELPELLWLAQLGMTLFWVYDSSPGQRRTRTLIDGVAPLVGRLVRLSRLPVLRGASDDVLALVRAVRA</sequence>